<accession>A0A9R0IWJ4</accession>
<keyword evidence="3" id="KW-1133">Transmembrane helix</keyword>
<evidence type="ECO:0000313" key="5">
    <source>
        <dbReference type="RefSeq" id="XP_021856457.2"/>
    </source>
</evidence>
<reference evidence="5" key="2">
    <citation type="submission" date="2025-08" db="UniProtKB">
        <authorList>
            <consortium name="RefSeq"/>
        </authorList>
    </citation>
    <scope>IDENTIFICATION</scope>
    <source>
        <tissue evidence="5">Leaf</tissue>
    </source>
</reference>
<reference evidence="4" key="1">
    <citation type="journal article" date="2021" name="Nat. Commun.">
        <title>Genomic analyses provide insights into spinach domestication and the genetic basis of agronomic traits.</title>
        <authorList>
            <person name="Cai X."/>
            <person name="Sun X."/>
            <person name="Xu C."/>
            <person name="Sun H."/>
            <person name="Wang X."/>
            <person name="Ge C."/>
            <person name="Zhang Z."/>
            <person name="Wang Q."/>
            <person name="Fei Z."/>
            <person name="Jiao C."/>
            <person name="Wang Q."/>
        </authorList>
    </citation>
    <scope>NUCLEOTIDE SEQUENCE [LARGE SCALE GENOMIC DNA]</scope>
    <source>
        <strain evidence="4">cv. Varoflay</strain>
    </source>
</reference>
<dbReference type="GO" id="GO:0098542">
    <property type="term" value="P:defense response to other organism"/>
    <property type="evidence" value="ECO:0007669"/>
    <property type="project" value="InterPro"/>
</dbReference>
<evidence type="ECO:0000256" key="2">
    <source>
        <dbReference type="ARBA" id="ARBA00023136"/>
    </source>
</evidence>
<feature type="transmembrane region" description="Helical" evidence="3">
    <location>
        <begin position="192"/>
        <end position="209"/>
    </location>
</feature>
<dbReference type="KEGG" id="soe:110795745"/>
<dbReference type="GO" id="GO:0005886">
    <property type="term" value="C:plasma membrane"/>
    <property type="evidence" value="ECO:0000318"/>
    <property type="project" value="GO_Central"/>
</dbReference>
<evidence type="ECO:0000256" key="1">
    <source>
        <dbReference type="ARBA" id="ARBA00004370"/>
    </source>
</evidence>
<dbReference type="RefSeq" id="XP_021856457.2">
    <property type="nucleotide sequence ID" value="XM_022000765.2"/>
</dbReference>
<protein>
    <submittedName>
        <fullName evidence="5">Protein NDR1-like</fullName>
    </submittedName>
</protein>
<evidence type="ECO:0000313" key="4">
    <source>
        <dbReference type="Proteomes" id="UP000813463"/>
    </source>
</evidence>
<dbReference type="GeneID" id="110795745"/>
<organism evidence="4 5">
    <name type="scientific">Spinacia oleracea</name>
    <name type="common">Spinach</name>
    <dbReference type="NCBI Taxonomy" id="3562"/>
    <lineage>
        <taxon>Eukaryota</taxon>
        <taxon>Viridiplantae</taxon>
        <taxon>Streptophyta</taxon>
        <taxon>Embryophyta</taxon>
        <taxon>Tracheophyta</taxon>
        <taxon>Spermatophyta</taxon>
        <taxon>Magnoliopsida</taxon>
        <taxon>eudicotyledons</taxon>
        <taxon>Gunneridae</taxon>
        <taxon>Pentapetalae</taxon>
        <taxon>Caryophyllales</taxon>
        <taxon>Chenopodiaceae</taxon>
        <taxon>Chenopodioideae</taxon>
        <taxon>Anserineae</taxon>
        <taxon>Spinacia</taxon>
    </lineage>
</organism>
<dbReference type="Proteomes" id="UP000813463">
    <property type="component" value="Chromosome 4"/>
</dbReference>
<proteinExistence type="predicted"/>
<dbReference type="PANTHER" id="PTHR31415:SF52">
    <property type="entry name" value="LATE EMBRYOGENESIS ABUNDANT (LEA) HYDROXYPROLINE-RICH GLYCOPROTEIN FAMILY-RELATED"/>
    <property type="match status" value="1"/>
</dbReference>
<sequence>MGAEEGGCCRCCFSFIFTSGLTALFLWLNLKTTNPTCSIENFDVFTLNKTANTTFRNNHTIRYDLKLNNKENKDKGIYYDTLNLTFYYKPNLSFVTLGNATFNPFYQGHGKNTHRISVIDARGVKWENATATMAEFRVEMNTSVRFKIIFWKTKRHRLDLHADLLVNEQGILVKKKKKKGIKFKSGVWNSKVCNFYLLGILGIFTYILLW</sequence>
<gene>
    <name evidence="5" type="primary">LOC110795745</name>
</gene>
<dbReference type="InterPro" id="IPR044839">
    <property type="entry name" value="NDR1-like"/>
</dbReference>
<name>A0A9R0IWJ4_SPIOL</name>
<keyword evidence="4" id="KW-1185">Reference proteome</keyword>
<comment type="subcellular location">
    <subcellularLocation>
        <location evidence="1">Membrane</location>
    </subcellularLocation>
</comment>
<dbReference type="GO" id="GO:0009506">
    <property type="term" value="C:plasmodesma"/>
    <property type="evidence" value="ECO:0000318"/>
    <property type="project" value="GO_Central"/>
</dbReference>
<keyword evidence="3" id="KW-0812">Transmembrane</keyword>
<keyword evidence="2 3" id="KW-0472">Membrane</keyword>
<dbReference type="PANTHER" id="PTHR31415">
    <property type="entry name" value="OS05G0367900 PROTEIN"/>
    <property type="match status" value="1"/>
</dbReference>
<evidence type="ECO:0000256" key="3">
    <source>
        <dbReference type="SAM" id="Phobius"/>
    </source>
</evidence>
<dbReference type="AlphaFoldDB" id="A0A9R0IWJ4"/>